<dbReference type="SUPFAM" id="SSF53756">
    <property type="entry name" value="UDP-Glycosyltransferase/glycogen phosphorylase"/>
    <property type="match status" value="1"/>
</dbReference>
<name>A0A1H1LMA9_9ACTN</name>
<feature type="domain" description="Spore protein YkvP/CgeB glycosyl transferase-like" evidence="3">
    <location>
        <begin position="300"/>
        <end position="383"/>
    </location>
</feature>
<reference evidence="4 5" key="1">
    <citation type="submission" date="2016-10" db="EMBL/GenBank/DDBJ databases">
        <authorList>
            <person name="de Groot N.N."/>
        </authorList>
    </citation>
    <scope>NUCLEOTIDE SEQUENCE [LARGE SCALE GENOMIC DNA]</scope>
    <source>
        <strain evidence="4 5">DSM 21741</strain>
    </source>
</reference>
<keyword evidence="4" id="KW-0808">Transferase</keyword>
<keyword evidence="5" id="KW-1185">Reference proteome</keyword>
<evidence type="ECO:0000313" key="4">
    <source>
        <dbReference type="EMBL" id="SDR75517.1"/>
    </source>
</evidence>
<evidence type="ECO:0000313" key="5">
    <source>
        <dbReference type="Proteomes" id="UP000199092"/>
    </source>
</evidence>
<dbReference type="EMBL" id="LT629749">
    <property type="protein sequence ID" value="SDR75517.1"/>
    <property type="molecule type" value="Genomic_DNA"/>
</dbReference>
<accession>A0A1H1LMA9</accession>
<dbReference type="Proteomes" id="UP000199092">
    <property type="component" value="Chromosome I"/>
</dbReference>
<sequence>MSAVASLAGVLDRLPGSRRFTATPRPKTVRILGTHGVPASYGGFETAAENVALFLRDQGWRVVVYCQVPGSGPLREDTWNGLERVLIPVDREGWLGTSQFDWLSISHAAKHRDVCLTFGYNTAVFNTVQRLLGIPNVINMDGIEWSRARWGKLRQAILYTNERIACFVGNHLVADHPVIETYLHTRAPARKVTTVTYGAPTVLDAPTDVPAAHGLTPGEYLTLIARPIPENTILEIVEGFSRRPRGVDLVVLGDYRPEADAYHRAVVDAAGPEVRFVGGIYDPAATAALRFHSLGYVHGHTVGGTNPSLVEALGAGNPVIAHDNAYNRWVAGDAALYFSAAEDVDARVEELVGSPGTAARLGAAARARHASEFTWEHVAGQYEQLLLPYLGDDAVPAVSVGMTDRHETGGMPVVQTAGATGSEQS</sequence>
<evidence type="ECO:0000256" key="1">
    <source>
        <dbReference type="SAM" id="MobiDB-lite"/>
    </source>
</evidence>
<dbReference type="Gene3D" id="3.40.50.2000">
    <property type="entry name" value="Glycogen Phosphorylase B"/>
    <property type="match status" value="2"/>
</dbReference>
<dbReference type="Pfam" id="PF09314">
    <property type="entry name" value="DUF1972"/>
    <property type="match status" value="1"/>
</dbReference>
<dbReference type="InterPro" id="IPR015393">
    <property type="entry name" value="DUF1972"/>
</dbReference>
<organism evidence="4 5">
    <name type="scientific">Friedmanniella luteola</name>
    <dbReference type="NCBI Taxonomy" id="546871"/>
    <lineage>
        <taxon>Bacteria</taxon>
        <taxon>Bacillati</taxon>
        <taxon>Actinomycetota</taxon>
        <taxon>Actinomycetes</taxon>
        <taxon>Propionibacteriales</taxon>
        <taxon>Nocardioidaceae</taxon>
        <taxon>Friedmanniella</taxon>
    </lineage>
</organism>
<dbReference type="AlphaFoldDB" id="A0A1H1LMA9"/>
<dbReference type="PANTHER" id="PTHR12526:SF636">
    <property type="entry name" value="BLL3647 PROTEIN"/>
    <property type="match status" value="1"/>
</dbReference>
<dbReference type="PANTHER" id="PTHR12526">
    <property type="entry name" value="GLYCOSYLTRANSFERASE"/>
    <property type="match status" value="1"/>
</dbReference>
<dbReference type="RefSeq" id="WP_231930270.1">
    <property type="nucleotide sequence ID" value="NZ_LT629749.1"/>
</dbReference>
<feature type="region of interest" description="Disordered" evidence="1">
    <location>
        <begin position="406"/>
        <end position="425"/>
    </location>
</feature>
<dbReference type="STRING" id="546871.SAMN04488543_0340"/>
<protein>
    <submittedName>
        <fullName evidence="4">Glycosyltransferase involved in cell wall bisynthesis</fullName>
    </submittedName>
</protein>
<gene>
    <name evidence="4" type="ORF">SAMN04488543_0340</name>
</gene>
<proteinExistence type="predicted"/>
<dbReference type="GO" id="GO:0016757">
    <property type="term" value="F:glycosyltransferase activity"/>
    <property type="evidence" value="ECO:0007669"/>
    <property type="project" value="TreeGrafter"/>
</dbReference>
<feature type="domain" description="DUF1972" evidence="2">
    <location>
        <begin position="27"/>
        <end position="199"/>
    </location>
</feature>
<evidence type="ECO:0000259" key="2">
    <source>
        <dbReference type="Pfam" id="PF09314"/>
    </source>
</evidence>
<dbReference type="InterPro" id="IPR055259">
    <property type="entry name" value="YkvP/CgeB_Glyco_trans-like"/>
</dbReference>
<evidence type="ECO:0000259" key="3">
    <source>
        <dbReference type="Pfam" id="PF13524"/>
    </source>
</evidence>
<dbReference type="Pfam" id="PF13524">
    <property type="entry name" value="Glyco_trans_1_2"/>
    <property type="match status" value="1"/>
</dbReference>